<sequence length="325" mass="34587">MATSESPQATFLQTMRDAIVALASLYKCRCSLHTYHPSKNSPHVTSLLARLNMVSTASSCIAHVLTNVKHLPRKASRLVCVADPGSSPKEKVAFMTADFGDAGAKAGANASTMRHSDSSGSSSAYYSGFSSSDPSSSSGHSERTATNPQSVTARLDPGPIITHEQLEAALSRTSLALEDIEDAPATPMSESMPISIPSIQLPSSQHFDSFGNLAFPSADSETPMLCPRPLSPPPEHFRRRVGSGAAASPFSTPAHSPSGSPRIMFALHDVLSSESLATHSLRLYEPGDDDNDDCSAVKDTGEYTRSLRIKKSTASGEDFKRVFSR</sequence>
<feature type="region of interest" description="Disordered" evidence="1">
    <location>
        <begin position="230"/>
        <end position="258"/>
    </location>
</feature>
<feature type="region of interest" description="Disordered" evidence="1">
    <location>
        <begin position="123"/>
        <end position="156"/>
    </location>
</feature>
<evidence type="ECO:0000256" key="1">
    <source>
        <dbReference type="SAM" id="MobiDB-lite"/>
    </source>
</evidence>
<proteinExistence type="predicted"/>
<dbReference type="Proteomes" id="UP000308199">
    <property type="component" value="Unassembled WGS sequence"/>
</dbReference>
<protein>
    <submittedName>
        <fullName evidence="2">Uncharacterized protein</fullName>
    </submittedName>
</protein>
<reference evidence="2 3" key="1">
    <citation type="submission" date="2019-02" db="EMBL/GenBank/DDBJ databases">
        <title>Genome sequencing of the rare red list fungi Phellinidium pouzarii.</title>
        <authorList>
            <person name="Buettner E."/>
            <person name="Kellner H."/>
        </authorList>
    </citation>
    <scope>NUCLEOTIDE SEQUENCE [LARGE SCALE GENOMIC DNA]</scope>
    <source>
        <strain evidence="2 3">DSM 108285</strain>
    </source>
</reference>
<accession>A0A4S4L3P5</accession>
<dbReference type="EMBL" id="SGPK01000226">
    <property type="protein sequence ID" value="THH05944.1"/>
    <property type="molecule type" value="Genomic_DNA"/>
</dbReference>
<feature type="compositionally biased region" description="Low complexity" evidence="1">
    <location>
        <begin position="123"/>
        <end position="139"/>
    </location>
</feature>
<name>A0A4S4L3P5_9AGAM</name>
<feature type="compositionally biased region" description="Polar residues" evidence="1">
    <location>
        <begin position="249"/>
        <end position="258"/>
    </location>
</feature>
<gene>
    <name evidence="2" type="ORF">EW145_g4429</name>
</gene>
<evidence type="ECO:0000313" key="2">
    <source>
        <dbReference type="EMBL" id="THH05944.1"/>
    </source>
</evidence>
<comment type="caution">
    <text evidence="2">The sequence shown here is derived from an EMBL/GenBank/DDBJ whole genome shotgun (WGS) entry which is preliminary data.</text>
</comment>
<evidence type="ECO:0000313" key="3">
    <source>
        <dbReference type="Proteomes" id="UP000308199"/>
    </source>
</evidence>
<organism evidence="2 3">
    <name type="scientific">Phellinidium pouzarii</name>
    <dbReference type="NCBI Taxonomy" id="167371"/>
    <lineage>
        <taxon>Eukaryota</taxon>
        <taxon>Fungi</taxon>
        <taxon>Dikarya</taxon>
        <taxon>Basidiomycota</taxon>
        <taxon>Agaricomycotina</taxon>
        <taxon>Agaricomycetes</taxon>
        <taxon>Hymenochaetales</taxon>
        <taxon>Hymenochaetaceae</taxon>
        <taxon>Phellinidium</taxon>
    </lineage>
</organism>
<dbReference type="AlphaFoldDB" id="A0A4S4L3P5"/>
<keyword evidence="3" id="KW-1185">Reference proteome</keyword>